<dbReference type="GO" id="GO:0006094">
    <property type="term" value="P:gluconeogenesis"/>
    <property type="evidence" value="ECO:0007669"/>
    <property type="project" value="UniProtKB-KW"/>
</dbReference>
<accession>A0A7C1JM51</accession>
<gene>
    <name evidence="8" type="ORF">ENQ20_16300</name>
</gene>
<evidence type="ECO:0000256" key="4">
    <source>
        <dbReference type="ARBA" id="ARBA00022432"/>
    </source>
</evidence>
<protein>
    <recommendedName>
        <fullName evidence="3">glucose-6-phosphate isomerase</fullName>
        <ecNumber evidence="3">5.3.1.9</ecNumber>
    </recommendedName>
</protein>
<dbReference type="EC" id="5.3.1.9" evidence="3"/>
<evidence type="ECO:0000256" key="6">
    <source>
        <dbReference type="ARBA" id="ARBA00029321"/>
    </source>
</evidence>
<organism evidence="8">
    <name type="scientific">Caldilinea aerophila</name>
    <dbReference type="NCBI Taxonomy" id="133453"/>
    <lineage>
        <taxon>Bacteria</taxon>
        <taxon>Bacillati</taxon>
        <taxon>Chloroflexota</taxon>
        <taxon>Caldilineae</taxon>
        <taxon>Caldilineales</taxon>
        <taxon>Caldilineaceae</taxon>
        <taxon>Caldilinea</taxon>
    </lineage>
</organism>
<dbReference type="EMBL" id="DSMG01000167">
    <property type="protein sequence ID" value="HDX33026.1"/>
    <property type="molecule type" value="Genomic_DNA"/>
</dbReference>
<comment type="caution">
    <text evidence="8">The sequence shown here is derived from an EMBL/GenBank/DDBJ whole genome shotgun (WGS) entry which is preliminary data.</text>
</comment>
<dbReference type="CDD" id="cd02218">
    <property type="entry name" value="cupin_PGI"/>
    <property type="match status" value="1"/>
</dbReference>
<evidence type="ECO:0000256" key="3">
    <source>
        <dbReference type="ARBA" id="ARBA00011952"/>
    </source>
</evidence>
<evidence type="ECO:0000256" key="1">
    <source>
        <dbReference type="ARBA" id="ARBA00004926"/>
    </source>
</evidence>
<proteinExistence type="inferred from homology"/>
<dbReference type="AlphaFoldDB" id="A0A7C1JM51"/>
<dbReference type="GO" id="GO:0004347">
    <property type="term" value="F:glucose-6-phosphate isomerase activity"/>
    <property type="evidence" value="ECO:0007669"/>
    <property type="project" value="UniProtKB-EC"/>
</dbReference>
<evidence type="ECO:0000256" key="5">
    <source>
        <dbReference type="ARBA" id="ARBA00023152"/>
    </source>
</evidence>
<dbReference type="SUPFAM" id="SSF51182">
    <property type="entry name" value="RmlC-like cupins"/>
    <property type="match status" value="1"/>
</dbReference>
<name>A0A7C1JM51_9CHLR</name>
<keyword evidence="8" id="KW-0413">Isomerase</keyword>
<keyword evidence="5" id="KW-0324">Glycolysis</keyword>
<dbReference type="InterPro" id="IPR014710">
    <property type="entry name" value="RmlC-like_jellyroll"/>
</dbReference>
<comment type="catalytic activity">
    <reaction evidence="6">
        <text>alpha-D-glucose 6-phosphate = beta-D-fructose 6-phosphate</text>
        <dbReference type="Rhea" id="RHEA:11816"/>
        <dbReference type="ChEBI" id="CHEBI:57634"/>
        <dbReference type="ChEBI" id="CHEBI:58225"/>
        <dbReference type="EC" id="5.3.1.9"/>
    </reaction>
</comment>
<dbReference type="GO" id="GO:0005737">
    <property type="term" value="C:cytoplasm"/>
    <property type="evidence" value="ECO:0007669"/>
    <property type="project" value="InterPro"/>
</dbReference>
<dbReference type="UniPathway" id="UPA00109">
    <property type="reaction ID" value="UER00181"/>
</dbReference>
<keyword evidence="4" id="KW-0312">Gluconeogenesis</keyword>
<dbReference type="GO" id="GO:0006096">
    <property type="term" value="P:glycolytic process"/>
    <property type="evidence" value="ECO:0007669"/>
    <property type="project" value="UniProtKB-UniPathway"/>
</dbReference>
<dbReference type="Gene3D" id="2.60.120.10">
    <property type="entry name" value="Jelly Rolls"/>
    <property type="match status" value="1"/>
</dbReference>
<sequence length="195" mass="22119">MSNVPFTFGFRDGYIALDHFNSHILRRLSSMKGQYQDQEAYAAQLAKEDAVIYEVYEVSRPEVVGELRSGLSIVHPGKIGDEYFMTKGHFHAVLETGEVYHCLKGEGMIVMETPEGDWAVERLCPGRVLYVPPRWAHRSVNTGADDLVTFFVYPSHAGHDYLTIEKFGFRKIVIDQNGQPCIADNPRWLPPEARS</sequence>
<comment type="similarity">
    <text evidence="2">Belongs to the archaeal-type GPI family.</text>
</comment>
<feature type="domain" description="Glucose-6-phosphate isomerase prokaryote" evidence="7">
    <location>
        <begin position="26"/>
        <end position="181"/>
    </location>
</feature>
<dbReference type="InterPro" id="IPR010551">
    <property type="entry name" value="G6P_isomerase_prok"/>
</dbReference>
<evidence type="ECO:0000313" key="8">
    <source>
        <dbReference type="EMBL" id="HDX33026.1"/>
    </source>
</evidence>
<dbReference type="Pfam" id="PF06560">
    <property type="entry name" value="GPI"/>
    <property type="match status" value="1"/>
</dbReference>
<reference evidence="8" key="1">
    <citation type="journal article" date="2020" name="mSystems">
        <title>Genome- and Community-Level Interaction Insights into Carbon Utilization and Element Cycling Functions of Hydrothermarchaeota in Hydrothermal Sediment.</title>
        <authorList>
            <person name="Zhou Z."/>
            <person name="Liu Y."/>
            <person name="Xu W."/>
            <person name="Pan J."/>
            <person name="Luo Z.H."/>
            <person name="Li M."/>
        </authorList>
    </citation>
    <scope>NUCLEOTIDE SEQUENCE [LARGE SCALE GENOMIC DNA]</scope>
    <source>
        <strain evidence="8">SpSt-289</strain>
    </source>
</reference>
<comment type="pathway">
    <text evidence="1">Carbohydrate degradation; glycolysis; D-glyceraldehyde 3-phosphate and glycerone phosphate from D-glucose: step 2/4.</text>
</comment>
<evidence type="ECO:0000256" key="2">
    <source>
        <dbReference type="ARBA" id="ARBA00006542"/>
    </source>
</evidence>
<dbReference type="InterPro" id="IPR011051">
    <property type="entry name" value="RmlC_Cupin_sf"/>
</dbReference>
<evidence type="ECO:0000259" key="7">
    <source>
        <dbReference type="Pfam" id="PF06560"/>
    </source>
</evidence>